<sequence>MDKFLGFLQTRLEFLVNFQMAATLDDKWEAGMKLFEPCLPTSFKHYGDMNHFPPALQGNECSIIIMNHQSDLDPCLLMYLMHTTFLERQVTPMITMSNPLDASFVKKKGSSYPSHTTLRPIAFTLEAFTKVHVLGPIVTENMIALYKGITDEELQRRINIRLAQGYNTFLLWPEGAIISKTKYKEAKTKWEKKDRDIEEDESSENIEHETQLDNPYPFKNVMTPKSRCWEQLIKCIGPRLRYICDLTFLYSNHIPWEVDWNYDIYPSVVNACKSPLPRVFTHTKIYDLFSLQKKEDMEAKVKGQDKSTSVLERMKNPEELLVLWKQKEKRVEWLRKKEREHQYESRKKK</sequence>
<proteinExistence type="predicted"/>
<reference evidence="1" key="1">
    <citation type="submission" date="2018-10" db="EMBL/GenBank/DDBJ databases">
        <title>Hidden diversity of soil giant viruses.</title>
        <authorList>
            <person name="Schulz F."/>
            <person name="Alteio L."/>
            <person name="Goudeau D."/>
            <person name="Ryan E.M."/>
            <person name="Malmstrom R.R."/>
            <person name="Blanchard J."/>
            <person name="Woyke T."/>
        </authorList>
    </citation>
    <scope>NUCLEOTIDE SEQUENCE</scope>
    <source>
        <strain evidence="1">SYV1</strain>
    </source>
</reference>
<protein>
    <submittedName>
        <fullName evidence="1">Uncharacterized protein</fullName>
    </submittedName>
</protein>
<evidence type="ECO:0000313" key="1">
    <source>
        <dbReference type="EMBL" id="AYV86752.1"/>
    </source>
</evidence>
<organism evidence="1">
    <name type="scientific">Sylvanvirus sp</name>
    <dbReference type="NCBI Taxonomy" id="2487774"/>
    <lineage>
        <taxon>Viruses</taxon>
    </lineage>
</organism>
<name>A0A3G5AHR2_9VIRU</name>
<gene>
    <name evidence="1" type="ORF">Sylvanvirus8_8</name>
</gene>
<dbReference type="SUPFAM" id="SSF69593">
    <property type="entry name" value="Glycerol-3-phosphate (1)-acyltransferase"/>
    <property type="match status" value="1"/>
</dbReference>
<accession>A0A3G5AHR2</accession>
<dbReference type="EMBL" id="MK072514">
    <property type="protein sequence ID" value="AYV86752.1"/>
    <property type="molecule type" value="Genomic_DNA"/>
</dbReference>